<dbReference type="CDD" id="cd07814">
    <property type="entry name" value="SRPBCC_CalC_Aha1-like"/>
    <property type="match status" value="1"/>
</dbReference>
<accession>A0A561PUK6</accession>
<evidence type="ECO:0000313" key="3">
    <source>
        <dbReference type="EMBL" id="TWF41794.1"/>
    </source>
</evidence>
<reference evidence="3 4" key="1">
    <citation type="submission" date="2019-06" db="EMBL/GenBank/DDBJ databases">
        <title>Sorghum-associated microbial communities from plants grown in Nebraska, USA.</title>
        <authorList>
            <person name="Schachtman D."/>
        </authorList>
    </citation>
    <scope>NUCLEOTIDE SEQUENCE [LARGE SCALE GENOMIC DNA]</scope>
    <source>
        <strain evidence="3 4">1209</strain>
    </source>
</reference>
<dbReference type="EMBL" id="VIWO01000003">
    <property type="protein sequence ID" value="TWF41794.1"/>
    <property type="molecule type" value="Genomic_DNA"/>
</dbReference>
<evidence type="ECO:0000256" key="1">
    <source>
        <dbReference type="ARBA" id="ARBA00006817"/>
    </source>
</evidence>
<keyword evidence="4" id="KW-1185">Reference proteome</keyword>
<proteinExistence type="inferred from homology"/>
<dbReference type="AlphaFoldDB" id="A0A561PUK6"/>
<dbReference type="RefSeq" id="WP_145670137.1">
    <property type="nucleotide sequence ID" value="NZ_VIWO01000003.1"/>
</dbReference>
<dbReference type="Pfam" id="PF08327">
    <property type="entry name" value="AHSA1"/>
    <property type="match status" value="1"/>
</dbReference>
<comment type="caution">
    <text evidence="3">The sequence shown here is derived from an EMBL/GenBank/DDBJ whole genome shotgun (WGS) entry which is preliminary data.</text>
</comment>
<organism evidence="3 4">
    <name type="scientific">Chitinophaga polysaccharea</name>
    <dbReference type="NCBI Taxonomy" id="1293035"/>
    <lineage>
        <taxon>Bacteria</taxon>
        <taxon>Pseudomonadati</taxon>
        <taxon>Bacteroidota</taxon>
        <taxon>Chitinophagia</taxon>
        <taxon>Chitinophagales</taxon>
        <taxon>Chitinophagaceae</taxon>
        <taxon>Chitinophaga</taxon>
    </lineage>
</organism>
<gene>
    <name evidence="3" type="ORF">FHW36_103598</name>
</gene>
<evidence type="ECO:0000313" key="4">
    <source>
        <dbReference type="Proteomes" id="UP000320811"/>
    </source>
</evidence>
<name>A0A561PUK6_9BACT</name>
<evidence type="ECO:0000259" key="2">
    <source>
        <dbReference type="Pfam" id="PF08327"/>
    </source>
</evidence>
<dbReference type="Gene3D" id="3.30.530.20">
    <property type="match status" value="1"/>
</dbReference>
<comment type="similarity">
    <text evidence="1">Belongs to the AHA1 family.</text>
</comment>
<sequence length="153" mass="17374">MATSFPVHATVTHKYAAAPERVFDAWLDTGMIGKFMFGPALRDEEIVQLKTDARVGGTFSFIVRREGIEIEHIGEYIEIDRPRRLLFSWAVRQDLPDSSRILIDITTLSTGCELTLTQEMPANWADFVERAKSAWAKMLHALADVLQRRITPI</sequence>
<protein>
    <submittedName>
        <fullName evidence="3">Uncharacterized protein YndB with AHSA1/START domain</fullName>
    </submittedName>
</protein>
<dbReference type="OrthoDB" id="190358at2"/>
<dbReference type="Proteomes" id="UP000320811">
    <property type="component" value="Unassembled WGS sequence"/>
</dbReference>
<feature type="domain" description="Activator of Hsp90 ATPase homologue 1/2-like C-terminal" evidence="2">
    <location>
        <begin position="17"/>
        <end position="146"/>
    </location>
</feature>
<dbReference type="InterPro" id="IPR013538">
    <property type="entry name" value="ASHA1/2-like_C"/>
</dbReference>
<dbReference type="InterPro" id="IPR023393">
    <property type="entry name" value="START-like_dom_sf"/>
</dbReference>
<dbReference type="SUPFAM" id="SSF55961">
    <property type="entry name" value="Bet v1-like"/>
    <property type="match status" value="1"/>
</dbReference>